<name>A0A518DFZ8_9BACT</name>
<dbReference type="KEGG" id="pnd:Pla175_37930"/>
<dbReference type="AlphaFoldDB" id="A0A518DFZ8"/>
<proteinExistence type="predicted"/>
<feature type="transmembrane region" description="Helical" evidence="1">
    <location>
        <begin position="21"/>
        <end position="46"/>
    </location>
</feature>
<dbReference type="EMBL" id="CP036291">
    <property type="protein sequence ID" value="QDU90389.1"/>
    <property type="molecule type" value="Genomic_DNA"/>
</dbReference>
<keyword evidence="1" id="KW-0472">Membrane</keyword>
<protein>
    <submittedName>
        <fullName evidence="2">Uncharacterized protein</fullName>
    </submittedName>
</protein>
<dbReference type="Proteomes" id="UP000317429">
    <property type="component" value="Chromosome"/>
</dbReference>
<keyword evidence="1" id="KW-1133">Transmembrane helix</keyword>
<keyword evidence="1" id="KW-0812">Transmembrane</keyword>
<dbReference type="OrthoDB" id="239917at2"/>
<organism evidence="2 3">
    <name type="scientific">Pirellulimonas nuda</name>
    <dbReference type="NCBI Taxonomy" id="2528009"/>
    <lineage>
        <taxon>Bacteria</taxon>
        <taxon>Pseudomonadati</taxon>
        <taxon>Planctomycetota</taxon>
        <taxon>Planctomycetia</taxon>
        <taxon>Pirellulales</taxon>
        <taxon>Lacipirellulaceae</taxon>
        <taxon>Pirellulimonas</taxon>
    </lineage>
</organism>
<keyword evidence="3" id="KW-1185">Reference proteome</keyword>
<evidence type="ECO:0000313" key="3">
    <source>
        <dbReference type="Proteomes" id="UP000317429"/>
    </source>
</evidence>
<sequence>MISTHAHAPPLGAVKPFRRAVSLIELVVAMASAGVLMTGLGVSVALTTRAFRPETNQQYQRSGAALAQRDLLADLRLATGFSERTATAATFTVPDRNGDGRPETLRYAWGGTAGDPLTLAMNGGAPVPLLRGVQGFALSYQTRTISPVVLPAEQSGSDLLLIVMDSASLSASESSRKAMIESWNFNVAVKGLNDPVDELLTAAASVKAVYVSGSINADKLESAPQLASLTNGIVNEHPGLVDDFGFGATASTKFAWSATVASSSHYINQDLSGSSASPFALMGAMTKIDGKQADSLNAILTLDDVPSLATVDPDEALYGGGAAPGRRVMLPWGDSGFDPSSLNETGRLLTCRSIEWATGLGDESPDFRTFGYAEVFSRSNDEVDGQQLATRATLAEKGKVLSISAYVGGVSNAKVRFAIYSEKNGQPDTLLVQTSTGKCSNSMGWVTLDVPATTLSAGAYWLTFSFDDEDQKYQYTDTYTGAGQRNVSNNATTKGFKSTWGTSSKSSNGARSIYATYEVAP</sequence>
<evidence type="ECO:0000313" key="2">
    <source>
        <dbReference type="EMBL" id="QDU90389.1"/>
    </source>
</evidence>
<accession>A0A518DFZ8</accession>
<gene>
    <name evidence="2" type="ORF">Pla175_37930</name>
</gene>
<evidence type="ECO:0000256" key="1">
    <source>
        <dbReference type="SAM" id="Phobius"/>
    </source>
</evidence>
<reference evidence="2 3" key="1">
    <citation type="submission" date="2019-02" db="EMBL/GenBank/DDBJ databases">
        <title>Deep-cultivation of Planctomycetes and their phenomic and genomic characterization uncovers novel biology.</title>
        <authorList>
            <person name="Wiegand S."/>
            <person name="Jogler M."/>
            <person name="Boedeker C."/>
            <person name="Pinto D."/>
            <person name="Vollmers J."/>
            <person name="Rivas-Marin E."/>
            <person name="Kohn T."/>
            <person name="Peeters S.H."/>
            <person name="Heuer A."/>
            <person name="Rast P."/>
            <person name="Oberbeckmann S."/>
            <person name="Bunk B."/>
            <person name="Jeske O."/>
            <person name="Meyerdierks A."/>
            <person name="Storesund J.E."/>
            <person name="Kallscheuer N."/>
            <person name="Luecker S."/>
            <person name="Lage O.M."/>
            <person name="Pohl T."/>
            <person name="Merkel B.J."/>
            <person name="Hornburger P."/>
            <person name="Mueller R.-W."/>
            <person name="Bruemmer F."/>
            <person name="Labrenz M."/>
            <person name="Spormann A.M."/>
            <person name="Op den Camp H."/>
            <person name="Overmann J."/>
            <person name="Amann R."/>
            <person name="Jetten M.S.M."/>
            <person name="Mascher T."/>
            <person name="Medema M.H."/>
            <person name="Devos D.P."/>
            <person name="Kaster A.-K."/>
            <person name="Ovreas L."/>
            <person name="Rohde M."/>
            <person name="Galperin M.Y."/>
            <person name="Jogler C."/>
        </authorList>
    </citation>
    <scope>NUCLEOTIDE SEQUENCE [LARGE SCALE GENOMIC DNA]</scope>
    <source>
        <strain evidence="2 3">Pla175</strain>
    </source>
</reference>
<dbReference type="RefSeq" id="WP_145288780.1">
    <property type="nucleotide sequence ID" value="NZ_CP036291.1"/>
</dbReference>